<dbReference type="AlphaFoldDB" id="A0A5M8R2Y0"/>
<comment type="caution">
    <text evidence="12">The sequence shown here is derived from an EMBL/GenBank/DDBJ whole genome shotgun (WGS) entry which is preliminary data.</text>
</comment>
<keyword evidence="3 10" id="KW-0479">Metal-binding</keyword>
<feature type="binding site" evidence="10">
    <location>
        <begin position="176"/>
        <end position="177"/>
    </location>
    <ligand>
        <name>substrate</name>
    </ligand>
</feature>
<evidence type="ECO:0000256" key="9">
    <source>
        <dbReference type="ARBA" id="ARBA00052017"/>
    </source>
</evidence>
<feature type="binding site" evidence="10">
    <location>
        <position position="69"/>
    </location>
    <ligand>
        <name>substrate</name>
    </ligand>
</feature>
<dbReference type="GO" id="GO:0036222">
    <property type="term" value="F:XTP diphosphatase activity"/>
    <property type="evidence" value="ECO:0007669"/>
    <property type="project" value="UniProtKB-UniRule"/>
</dbReference>
<evidence type="ECO:0000313" key="12">
    <source>
        <dbReference type="EMBL" id="KAA6440532.1"/>
    </source>
</evidence>
<evidence type="ECO:0000256" key="8">
    <source>
        <dbReference type="ARBA" id="ARBA00051875"/>
    </source>
</evidence>
<dbReference type="EC" id="3.6.1.66" evidence="10"/>
<dbReference type="GO" id="GO:0017111">
    <property type="term" value="F:ribonucleoside triphosphate phosphatase activity"/>
    <property type="evidence" value="ECO:0007669"/>
    <property type="project" value="InterPro"/>
</dbReference>
<proteinExistence type="inferred from homology"/>
<dbReference type="FunFam" id="3.90.950.10:FF:000001">
    <property type="entry name" value="dITP/XTP pyrophosphatase"/>
    <property type="match status" value="1"/>
</dbReference>
<evidence type="ECO:0000256" key="11">
    <source>
        <dbReference type="RuleBase" id="RU003781"/>
    </source>
</evidence>
<dbReference type="PANTHER" id="PTHR11067">
    <property type="entry name" value="INOSINE TRIPHOSPHATE PYROPHOSPHATASE/HAM1 PROTEIN"/>
    <property type="match status" value="1"/>
</dbReference>
<evidence type="ECO:0000313" key="13">
    <source>
        <dbReference type="Proteomes" id="UP000323994"/>
    </source>
</evidence>
<evidence type="ECO:0000256" key="10">
    <source>
        <dbReference type="HAMAP-Rule" id="MF_01405"/>
    </source>
</evidence>
<feature type="binding site" evidence="10">
    <location>
        <begin position="7"/>
        <end position="12"/>
    </location>
    <ligand>
        <name>substrate</name>
    </ligand>
</feature>
<dbReference type="GO" id="GO:0035870">
    <property type="term" value="F:dITP diphosphatase activity"/>
    <property type="evidence" value="ECO:0007669"/>
    <property type="project" value="UniProtKB-UniRule"/>
</dbReference>
<comment type="similarity">
    <text evidence="1 10 11">Belongs to the HAM1 NTPase family.</text>
</comment>
<dbReference type="GO" id="GO:0046872">
    <property type="term" value="F:metal ion binding"/>
    <property type="evidence" value="ECO:0007669"/>
    <property type="project" value="UniProtKB-KW"/>
</dbReference>
<dbReference type="EMBL" id="VBSN01000027">
    <property type="protein sequence ID" value="KAA6440532.1"/>
    <property type="molecule type" value="Genomic_DNA"/>
</dbReference>
<feature type="binding site" evidence="10">
    <location>
        <begin position="148"/>
        <end position="151"/>
    </location>
    <ligand>
        <name>substrate</name>
    </ligand>
</feature>
<keyword evidence="4 10" id="KW-0547">Nucleotide-binding</keyword>
<evidence type="ECO:0000256" key="6">
    <source>
        <dbReference type="ARBA" id="ARBA00022842"/>
    </source>
</evidence>
<dbReference type="HAMAP" id="MF_01405">
    <property type="entry name" value="Non_canon_purine_NTPase"/>
    <property type="match status" value="1"/>
</dbReference>
<dbReference type="GO" id="GO:0009117">
    <property type="term" value="P:nucleotide metabolic process"/>
    <property type="evidence" value="ECO:0007669"/>
    <property type="project" value="UniProtKB-KW"/>
</dbReference>
<evidence type="ECO:0000256" key="7">
    <source>
        <dbReference type="ARBA" id="ARBA00023080"/>
    </source>
</evidence>
<comment type="catalytic activity">
    <reaction evidence="10">
        <text>ITP + H2O = IMP + diphosphate + H(+)</text>
        <dbReference type="Rhea" id="RHEA:29399"/>
        <dbReference type="ChEBI" id="CHEBI:15377"/>
        <dbReference type="ChEBI" id="CHEBI:15378"/>
        <dbReference type="ChEBI" id="CHEBI:33019"/>
        <dbReference type="ChEBI" id="CHEBI:58053"/>
        <dbReference type="ChEBI" id="CHEBI:61402"/>
        <dbReference type="EC" id="3.6.1.66"/>
    </reaction>
</comment>
<dbReference type="GO" id="GO:0000166">
    <property type="term" value="F:nucleotide binding"/>
    <property type="evidence" value="ECO:0007669"/>
    <property type="project" value="UniProtKB-KW"/>
</dbReference>
<evidence type="ECO:0000256" key="2">
    <source>
        <dbReference type="ARBA" id="ARBA00011738"/>
    </source>
</evidence>
<dbReference type="Pfam" id="PF01725">
    <property type="entry name" value="Ham1p_like"/>
    <property type="match status" value="1"/>
</dbReference>
<dbReference type="SUPFAM" id="SSF52972">
    <property type="entry name" value="ITPase-like"/>
    <property type="match status" value="1"/>
</dbReference>
<dbReference type="PANTHER" id="PTHR11067:SF9">
    <property type="entry name" value="INOSINE TRIPHOSPHATE PYROPHOSPHATASE"/>
    <property type="match status" value="1"/>
</dbReference>
<comment type="function">
    <text evidence="10">Pyrophosphatase that catalyzes the hydrolysis of nucleoside triphosphates to their monophosphate derivatives, with a high preference for the non-canonical purine nucleotides XTP (xanthosine triphosphate), dITP (deoxyinosine triphosphate) and ITP. Seems to function as a house-cleaning enzyme that removes non-canonical purine nucleotides from the nucleotide pool, thus preventing their incorporation into DNA/RNA and avoiding chromosomal lesions.</text>
</comment>
<feature type="binding site" evidence="10">
    <location>
        <position position="171"/>
    </location>
    <ligand>
        <name>substrate</name>
    </ligand>
</feature>
<dbReference type="Gene3D" id="3.90.950.10">
    <property type="match status" value="1"/>
</dbReference>
<dbReference type="Proteomes" id="UP000323994">
    <property type="component" value="Unassembled WGS sequence"/>
</dbReference>
<feature type="binding site" evidence="10">
    <location>
        <position position="68"/>
    </location>
    <ligand>
        <name>Mg(2+)</name>
        <dbReference type="ChEBI" id="CHEBI:18420"/>
    </ligand>
</feature>
<comment type="subunit">
    <text evidence="2 10">Homodimer.</text>
</comment>
<reference evidence="12 13" key="1">
    <citation type="submission" date="2019-05" db="EMBL/GenBank/DDBJ databases">
        <authorList>
            <person name="Qu J.-H."/>
        </authorList>
    </citation>
    <scope>NUCLEOTIDE SEQUENCE [LARGE SCALE GENOMIC DNA]</scope>
    <source>
        <strain evidence="12 13">NS28</strain>
    </source>
</reference>
<dbReference type="CDD" id="cd00515">
    <property type="entry name" value="HAM1"/>
    <property type="match status" value="1"/>
</dbReference>
<dbReference type="RefSeq" id="WP_139011527.1">
    <property type="nucleotide sequence ID" value="NZ_VBSN01000027.1"/>
</dbReference>
<keyword evidence="6 10" id="KW-0460">Magnesium</keyword>
<dbReference type="InterPro" id="IPR029001">
    <property type="entry name" value="ITPase-like_fam"/>
</dbReference>
<evidence type="ECO:0000256" key="1">
    <source>
        <dbReference type="ARBA" id="ARBA00008023"/>
    </source>
</evidence>
<comment type="caution">
    <text evidence="10">Lacks conserved residue(s) required for the propagation of feature annotation.</text>
</comment>
<feature type="active site" description="Proton acceptor" evidence="10">
    <location>
        <position position="68"/>
    </location>
</feature>
<comment type="catalytic activity">
    <reaction evidence="9 10">
        <text>XTP + H2O = XMP + diphosphate + H(+)</text>
        <dbReference type="Rhea" id="RHEA:28610"/>
        <dbReference type="ChEBI" id="CHEBI:15377"/>
        <dbReference type="ChEBI" id="CHEBI:15378"/>
        <dbReference type="ChEBI" id="CHEBI:33019"/>
        <dbReference type="ChEBI" id="CHEBI:57464"/>
        <dbReference type="ChEBI" id="CHEBI:61314"/>
        <dbReference type="EC" id="3.6.1.66"/>
    </reaction>
</comment>
<evidence type="ECO:0000256" key="3">
    <source>
        <dbReference type="ARBA" id="ARBA00022723"/>
    </source>
</evidence>
<accession>A0A5M8R2Y0</accession>
<comment type="catalytic activity">
    <reaction evidence="8 10">
        <text>dITP + H2O = dIMP + diphosphate + H(+)</text>
        <dbReference type="Rhea" id="RHEA:28342"/>
        <dbReference type="ChEBI" id="CHEBI:15377"/>
        <dbReference type="ChEBI" id="CHEBI:15378"/>
        <dbReference type="ChEBI" id="CHEBI:33019"/>
        <dbReference type="ChEBI" id="CHEBI:61194"/>
        <dbReference type="ChEBI" id="CHEBI:61382"/>
        <dbReference type="EC" id="3.6.1.66"/>
    </reaction>
</comment>
<keyword evidence="5 10" id="KW-0378">Hydrolase</keyword>
<keyword evidence="7 10" id="KW-0546">Nucleotide metabolism</keyword>
<organism evidence="12 13">
    <name type="scientific">Dyadobacter flavalbus</name>
    <dbReference type="NCBI Taxonomy" id="2579942"/>
    <lineage>
        <taxon>Bacteria</taxon>
        <taxon>Pseudomonadati</taxon>
        <taxon>Bacteroidota</taxon>
        <taxon>Cytophagia</taxon>
        <taxon>Cytophagales</taxon>
        <taxon>Spirosomataceae</taxon>
        <taxon>Dyadobacter</taxon>
    </lineage>
</organism>
<comment type="cofactor">
    <cofactor evidence="10">
        <name>Mg(2+)</name>
        <dbReference type="ChEBI" id="CHEBI:18420"/>
    </cofactor>
    <text evidence="10">Binds 1 Mg(2+) ion per subunit.</text>
</comment>
<protein>
    <recommendedName>
        <fullName evidence="10">dITP/XTP pyrophosphatase</fullName>
        <ecNumber evidence="10">3.6.1.66</ecNumber>
    </recommendedName>
    <alternativeName>
        <fullName evidence="10">Non-canonical purine NTP pyrophosphatase</fullName>
    </alternativeName>
    <alternativeName>
        <fullName evidence="10">Non-standard purine NTP pyrophosphatase</fullName>
    </alternativeName>
    <alternativeName>
        <fullName evidence="10">Nucleoside-triphosphate diphosphatase</fullName>
    </alternativeName>
    <alternativeName>
        <fullName evidence="10">Nucleoside-triphosphate pyrophosphatase</fullName>
        <shortName evidence="10">NTPase</shortName>
    </alternativeName>
</protein>
<evidence type="ECO:0000256" key="5">
    <source>
        <dbReference type="ARBA" id="ARBA00022801"/>
    </source>
</evidence>
<gene>
    <name evidence="12" type="primary">rdgB</name>
    <name evidence="12" type="ORF">FEM33_08060</name>
</gene>
<dbReference type="InterPro" id="IPR020922">
    <property type="entry name" value="dITP/XTP_pyrophosphatase"/>
</dbReference>
<dbReference type="NCBIfam" id="TIGR00042">
    <property type="entry name" value="RdgB/HAM1 family non-canonical purine NTP pyrophosphatase"/>
    <property type="match status" value="1"/>
</dbReference>
<dbReference type="OrthoDB" id="9807456at2"/>
<dbReference type="GO" id="GO:0036220">
    <property type="term" value="F:ITP diphosphatase activity"/>
    <property type="evidence" value="ECO:0007669"/>
    <property type="project" value="UniProtKB-UniRule"/>
</dbReference>
<dbReference type="GO" id="GO:0009146">
    <property type="term" value="P:purine nucleoside triphosphate catabolic process"/>
    <property type="evidence" value="ECO:0007669"/>
    <property type="project" value="UniProtKB-UniRule"/>
</dbReference>
<name>A0A5M8R2Y0_9BACT</name>
<evidence type="ECO:0000256" key="4">
    <source>
        <dbReference type="ARBA" id="ARBA00022741"/>
    </source>
</evidence>
<dbReference type="InterPro" id="IPR002637">
    <property type="entry name" value="RdgB/HAM1"/>
</dbReference>
<dbReference type="GO" id="GO:0005829">
    <property type="term" value="C:cytosol"/>
    <property type="evidence" value="ECO:0007669"/>
    <property type="project" value="TreeGrafter"/>
</dbReference>
<sequence length="192" mass="21377">MKLCFATNNLHKLEEIQALLGNQFELVTLSEIGCNTDIPEPYETIAENSKAKAEFVWKNFGISCFADDSGLEVAALNGEPGVKSARYAGPQRNADDNMDLLIEKLHHNDNRASRFVTVITLVLDGVYHQFEGVVNGRIISERRGTNGFGYDPIFVPDGFDRTFAEMSMQEKSALSHRGLAFSKLVGFLMQVR</sequence>
<keyword evidence="13" id="KW-1185">Reference proteome</keyword>